<keyword evidence="4" id="KW-1185">Reference proteome</keyword>
<reference evidence="1" key="3">
    <citation type="journal article" date="2021" name="Microbiology">
        <title>Metagenomic Analysis of the Microbial Community in the Underground Coal Fire Area (Kemerovo Region, Russia) Revealed Predominance of Thermophilic Members of the Phyla Deinococcus-thermus, Aquificae, and Firmicutes.</title>
        <authorList>
            <person name="Kadnikov V."/>
            <person name="Mardanov A.V."/>
            <person name="Beletsky A.V."/>
            <person name="Karnachuk O.V."/>
            <person name="Ravin N.V."/>
        </authorList>
    </citation>
    <scope>NUCLEOTIDE SEQUENCE</scope>
    <source>
        <strain evidence="1">RBS10-49</strain>
    </source>
</reference>
<dbReference type="Proteomes" id="UP000243024">
    <property type="component" value="Unassembled WGS sequence"/>
</dbReference>
<proteinExistence type="predicted"/>
<reference evidence="3 5" key="2">
    <citation type="submission" date="2017-08" db="EMBL/GenBank/DDBJ databases">
        <title>Burning lignite coal seam in the remote Altai Mountains harbors a hydrogen-driven thermophilic microbial community.</title>
        <authorList>
            <person name="Kadnikov V.V."/>
            <person name="Mardanov A.V."/>
            <person name="Ivasenko D."/>
            <person name="Beletsky A.V."/>
            <person name="Karnachuk O.V."/>
            <person name="Ravin N.V."/>
        </authorList>
    </citation>
    <scope>NUCLEOTIDE SEQUENCE [LARGE SCALE GENOMIC DNA]</scope>
    <source>
        <strain evidence="3">AL33</strain>
    </source>
</reference>
<dbReference type="OrthoDB" id="2427546at2"/>
<dbReference type="Proteomes" id="UP000748108">
    <property type="component" value="Unassembled WGS sequence"/>
</dbReference>
<dbReference type="RefSeq" id="WP_066202472.1">
    <property type="nucleotide sequence ID" value="NZ_CBCSAS010000005.1"/>
</dbReference>
<dbReference type="EMBL" id="JXBB01000045">
    <property type="protein sequence ID" value="OAR03700.1"/>
    <property type="molecule type" value="Genomic_DNA"/>
</dbReference>
<evidence type="ECO:0000313" key="1">
    <source>
        <dbReference type="EMBL" id="MBT9282819.1"/>
    </source>
</evidence>
<evidence type="ECO:0008006" key="6">
    <source>
        <dbReference type="Google" id="ProtNLM"/>
    </source>
</evidence>
<dbReference type="AlphaFoldDB" id="A0A132N7Y9"/>
<name>A0A132N7Y9_HYDSH</name>
<protein>
    <recommendedName>
        <fullName evidence="6">Bh protein</fullName>
    </recommendedName>
</protein>
<gene>
    <name evidence="3" type="ORF">HSCHL_0810</name>
    <name evidence="1" type="ORF">KM312_09300</name>
    <name evidence="2" type="ORF">SA87_00485</name>
</gene>
<reference evidence="2 4" key="1">
    <citation type="submission" date="2015-09" db="EMBL/GenBank/DDBJ databases">
        <title>Draft genome sequence of Hydrogenibacillus schlegelii DSM 2000.</title>
        <authorList>
            <person name="Hemp J."/>
        </authorList>
    </citation>
    <scope>NUCLEOTIDE SEQUENCE [LARGE SCALE GENOMIC DNA]</scope>
    <source>
        <strain evidence="2 4">MA 48</strain>
    </source>
</reference>
<sequence length="111" mass="12956">MNIQRLDAELFCPRCRRETTHALEYAGDILLRVTCTECGATLRKPVDPTWLLSRDLLERLRSKPKRLQAEWQSTGALRFALTVPVRMTTKPFRLYREIKKNLARLSGADRR</sequence>
<dbReference type="EMBL" id="JAHHQF010000070">
    <property type="protein sequence ID" value="MBT9282819.1"/>
    <property type="molecule type" value="Genomic_DNA"/>
</dbReference>
<comment type="caution">
    <text evidence="3">The sequence shown here is derived from an EMBL/GenBank/DDBJ whole genome shotgun (WGS) entry which is preliminary data.</text>
</comment>
<accession>A0A132N7Y9</accession>
<evidence type="ECO:0000313" key="4">
    <source>
        <dbReference type="Proteomes" id="UP000243024"/>
    </source>
</evidence>
<evidence type="ECO:0000313" key="3">
    <source>
        <dbReference type="EMBL" id="PTQ54166.1"/>
    </source>
</evidence>
<organism evidence="3 5">
    <name type="scientific">Hydrogenibacillus schlegelii</name>
    <name type="common">Bacillus schlegelii</name>
    <dbReference type="NCBI Taxonomy" id="1484"/>
    <lineage>
        <taxon>Bacteria</taxon>
        <taxon>Bacillati</taxon>
        <taxon>Bacillota</taxon>
        <taxon>Bacilli</taxon>
        <taxon>Bacillales</taxon>
        <taxon>Bacillales Family X. Incertae Sedis</taxon>
        <taxon>Hydrogenibacillus</taxon>
    </lineage>
</organism>
<evidence type="ECO:0000313" key="2">
    <source>
        <dbReference type="EMBL" id="OAR03700.1"/>
    </source>
</evidence>
<dbReference type="EMBL" id="PEBV01000006">
    <property type="protein sequence ID" value="PTQ54166.1"/>
    <property type="molecule type" value="Genomic_DNA"/>
</dbReference>
<dbReference type="Proteomes" id="UP000244180">
    <property type="component" value="Unassembled WGS sequence"/>
</dbReference>
<evidence type="ECO:0000313" key="5">
    <source>
        <dbReference type="Proteomes" id="UP000244180"/>
    </source>
</evidence>